<accession>A0ABT0U3V3</accession>
<name>A0ABT0U3V3_9BACT</name>
<dbReference type="InterPro" id="IPR000095">
    <property type="entry name" value="CRIB_dom"/>
</dbReference>
<evidence type="ECO:0000313" key="2">
    <source>
        <dbReference type="EMBL" id="MCM2371550.1"/>
    </source>
</evidence>
<keyword evidence="3" id="KW-1185">Reference proteome</keyword>
<dbReference type="Gene3D" id="3.30.9.10">
    <property type="entry name" value="D-Amino Acid Oxidase, subunit A, domain 2"/>
    <property type="match status" value="1"/>
</dbReference>
<dbReference type="EMBL" id="JAMQBK010000032">
    <property type="protein sequence ID" value="MCM2371550.1"/>
    <property type="molecule type" value="Genomic_DNA"/>
</dbReference>
<evidence type="ECO:0000313" key="3">
    <source>
        <dbReference type="Proteomes" id="UP001202961"/>
    </source>
</evidence>
<dbReference type="InterPro" id="IPR036188">
    <property type="entry name" value="FAD/NAD-bd_sf"/>
</dbReference>
<gene>
    <name evidence="2" type="ORF">NB063_13140</name>
</gene>
<protein>
    <submittedName>
        <fullName evidence="2">FAD-binding oxidoreductase</fullName>
    </submittedName>
</protein>
<feature type="domain" description="CRIB" evidence="1">
    <location>
        <begin position="380"/>
        <end position="393"/>
    </location>
</feature>
<reference evidence="2 3" key="1">
    <citation type="journal article" date="2022" name="Syst. Appl. Microbiol.">
        <title>Rhodopirellula aestuarii sp. nov., a novel member of the genus Rhodopirellula isolated from brackish sediments collected in the Tagus River estuary, Portugal.</title>
        <authorList>
            <person name="Vitorino I.R."/>
            <person name="Klimek D."/>
            <person name="Calusinska M."/>
            <person name="Lobo-da-Cunha A."/>
            <person name="Vasconcelos V."/>
            <person name="Lage O.M."/>
        </authorList>
    </citation>
    <scope>NUCLEOTIDE SEQUENCE [LARGE SCALE GENOMIC DNA]</scope>
    <source>
        <strain evidence="2 3">ICT_H3.1</strain>
    </source>
</reference>
<comment type="caution">
    <text evidence="2">The sequence shown here is derived from an EMBL/GenBank/DDBJ whole genome shotgun (WGS) entry which is preliminary data.</text>
</comment>
<dbReference type="Gene3D" id="3.50.50.60">
    <property type="entry name" value="FAD/NAD(P)-binding domain"/>
    <property type="match status" value="1"/>
</dbReference>
<dbReference type="PANTHER" id="PTHR13847">
    <property type="entry name" value="SARCOSINE DEHYDROGENASE-RELATED"/>
    <property type="match status" value="1"/>
</dbReference>
<dbReference type="InterPro" id="IPR006076">
    <property type="entry name" value="FAD-dep_OxRdtase"/>
</dbReference>
<evidence type="ECO:0000259" key="1">
    <source>
        <dbReference type="PROSITE" id="PS50108"/>
    </source>
</evidence>
<dbReference type="Pfam" id="PF01266">
    <property type="entry name" value="DAO"/>
    <property type="match status" value="1"/>
</dbReference>
<proteinExistence type="predicted"/>
<sequence>MSTELSPLPSQSVWCTSASPLTVPDGIENDFRQEPDVSDCLHRETFDVVVVGGGLAGLSAAYHLLRAQPGLRVVVLEAQTIGYGASTRSSGMLTPGIGQNLAALVKKYGAEQARMMYRTSLAAVEYLAELSHREQMDFGLRWTGQLIVARGHAGRQRLARQAALMGQLNLPCRELDDVGLAGRVSISLDAPGKGPAALQLSVAGVLDPTRLVRGLAAAVLRLGGRIVENTKVEHVSSSGVDLAGGLAIRAKKVVLATNAYDLSLGMQRGRLIPMHLRMIATRPLTESERSALAWHQREGVIDSRRVFNYFRLTDDHRLILGGGVPRYRWQGGVQDLASTGPDVASLTADLRQLFPQLSGVEIERTWTGVIAYSIDTLPVIGSPTRFPNVLHVGGWCGHGIALSVYAGRWVSDLIVGTSDAPQGLRSDHSAAELAQPWFRNQAPRVPTEIARWCGIKLGAWSTQMIDRFV</sequence>
<dbReference type="RefSeq" id="WP_250929188.1">
    <property type="nucleotide sequence ID" value="NZ_JAMQBK010000032.1"/>
</dbReference>
<dbReference type="PROSITE" id="PS50108">
    <property type="entry name" value="CRIB"/>
    <property type="match status" value="1"/>
</dbReference>
<dbReference type="Proteomes" id="UP001202961">
    <property type="component" value="Unassembled WGS sequence"/>
</dbReference>
<organism evidence="2 3">
    <name type="scientific">Aporhodopirellula aestuarii</name>
    <dbReference type="NCBI Taxonomy" id="2950107"/>
    <lineage>
        <taxon>Bacteria</taxon>
        <taxon>Pseudomonadati</taxon>
        <taxon>Planctomycetota</taxon>
        <taxon>Planctomycetia</taxon>
        <taxon>Pirellulales</taxon>
        <taxon>Pirellulaceae</taxon>
        <taxon>Aporhodopirellula</taxon>
    </lineage>
</organism>
<dbReference type="PANTHER" id="PTHR13847:SF281">
    <property type="entry name" value="FAD DEPENDENT OXIDOREDUCTASE DOMAIN-CONTAINING PROTEIN"/>
    <property type="match status" value="1"/>
</dbReference>
<dbReference type="SUPFAM" id="SSF51905">
    <property type="entry name" value="FAD/NAD(P)-binding domain"/>
    <property type="match status" value="1"/>
</dbReference>